<proteinExistence type="predicted"/>
<dbReference type="KEGG" id="sgn:SGRA_2702"/>
<dbReference type="AlphaFoldDB" id="H6L9F4"/>
<keyword evidence="2" id="KW-1185">Reference proteome</keyword>
<gene>
    <name evidence="1" type="ordered locus">SGRA_2702</name>
</gene>
<name>H6L9F4_SAPGL</name>
<dbReference type="HOGENOM" id="CLU_3398370_0_0_10"/>
<dbReference type="STRING" id="984262.SGRA_2702"/>
<protein>
    <submittedName>
        <fullName evidence="1">Uncharacterized protein</fullName>
    </submittedName>
</protein>
<organism evidence="1 2">
    <name type="scientific">Saprospira grandis (strain Lewin)</name>
    <dbReference type="NCBI Taxonomy" id="984262"/>
    <lineage>
        <taxon>Bacteria</taxon>
        <taxon>Pseudomonadati</taxon>
        <taxon>Bacteroidota</taxon>
        <taxon>Saprospiria</taxon>
        <taxon>Saprospirales</taxon>
        <taxon>Saprospiraceae</taxon>
        <taxon>Saprospira</taxon>
    </lineage>
</organism>
<dbReference type="EMBL" id="CP002831">
    <property type="protein sequence ID" value="AFC25430.1"/>
    <property type="molecule type" value="Genomic_DNA"/>
</dbReference>
<sequence>MTLGLEKAFFILRGKAPFSPFRAHNWPQQSL</sequence>
<reference evidence="1 2" key="1">
    <citation type="journal article" date="2012" name="Stand. Genomic Sci.">
        <title>Complete genome sequencing and analysis of Saprospira grandis str. Lewin, a predatory marine bacterium.</title>
        <authorList>
            <person name="Saw J.H."/>
            <person name="Yuryev A."/>
            <person name="Kanbe M."/>
            <person name="Hou S."/>
            <person name="Young A.G."/>
            <person name="Aizawa S."/>
            <person name="Alam M."/>
        </authorList>
    </citation>
    <scope>NUCLEOTIDE SEQUENCE [LARGE SCALE GENOMIC DNA]</scope>
    <source>
        <strain evidence="1 2">Lewin</strain>
    </source>
</reference>
<evidence type="ECO:0000313" key="1">
    <source>
        <dbReference type="EMBL" id="AFC25430.1"/>
    </source>
</evidence>
<accession>H6L9F4</accession>
<evidence type="ECO:0000313" key="2">
    <source>
        <dbReference type="Proteomes" id="UP000007519"/>
    </source>
</evidence>
<dbReference type="Proteomes" id="UP000007519">
    <property type="component" value="Chromosome"/>
</dbReference>